<dbReference type="EMBL" id="LAVA02000023">
    <property type="protein sequence ID" value="OIJ67756.1"/>
    <property type="molecule type" value="Genomic_DNA"/>
</dbReference>
<feature type="chain" id="PRO_5009631452" description="Haemophore haem-binding domain-containing protein" evidence="2">
    <location>
        <begin position="40"/>
        <end position="143"/>
    </location>
</feature>
<proteinExistence type="predicted"/>
<comment type="caution">
    <text evidence="3">The sequence shown here is derived from an EMBL/GenBank/DDBJ whole genome shotgun (WGS) entry which is preliminary data.</text>
</comment>
<sequence>MAPRASVRTAVVRRRRRTLLAGLALTAVLTGTTTGTALADSSPAPAPTGDGSTALCKRVPRIEKRIDRALTRLDAGAGTRGSVARLQARVDNAKQAGHDAVATYLQDRLDFRKKLPATLRQRKQDLADVRTWCKDNGITVGKG</sequence>
<evidence type="ECO:0000313" key="3">
    <source>
        <dbReference type="EMBL" id="OIJ67756.1"/>
    </source>
</evidence>
<keyword evidence="2" id="KW-0732">Signal</keyword>
<organism evidence="3 4">
    <name type="scientific">Streptomyces mangrovisoli</name>
    <dbReference type="NCBI Taxonomy" id="1428628"/>
    <lineage>
        <taxon>Bacteria</taxon>
        <taxon>Bacillati</taxon>
        <taxon>Actinomycetota</taxon>
        <taxon>Actinomycetes</taxon>
        <taxon>Kitasatosporales</taxon>
        <taxon>Streptomycetaceae</taxon>
        <taxon>Streptomyces</taxon>
    </lineage>
</organism>
<reference evidence="3" key="1">
    <citation type="submission" date="2016-10" db="EMBL/GenBank/DDBJ databases">
        <title>Genome sequence of Streptomyces mangrovisoli MUSC 149.</title>
        <authorList>
            <person name="Lee L.-H."/>
            <person name="Ser H.-L."/>
        </authorList>
    </citation>
    <scope>NUCLEOTIDE SEQUENCE [LARGE SCALE GENOMIC DNA]</scope>
    <source>
        <strain evidence="3">MUSC 149</strain>
    </source>
</reference>
<evidence type="ECO:0008006" key="5">
    <source>
        <dbReference type="Google" id="ProtNLM"/>
    </source>
</evidence>
<protein>
    <recommendedName>
        <fullName evidence="5">Haemophore haem-binding domain-containing protein</fullName>
    </recommendedName>
</protein>
<dbReference type="STRING" id="1428628.WN71_011695"/>
<evidence type="ECO:0000313" key="4">
    <source>
        <dbReference type="Proteomes" id="UP000034196"/>
    </source>
</evidence>
<keyword evidence="4" id="KW-1185">Reference proteome</keyword>
<name>A0A1J4P1Y9_9ACTN</name>
<dbReference type="AlphaFoldDB" id="A0A1J4P1Y9"/>
<evidence type="ECO:0000256" key="1">
    <source>
        <dbReference type="SAM" id="MobiDB-lite"/>
    </source>
</evidence>
<accession>A0A1J4P1Y9</accession>
<feature type="signal peptide" evidence="2">
    <location>
        <begin position="1"/>
        <end position="39"/>
    </location>
</feature>
<dbReference type="Proteomes" id="UP000034196">
    <property type="component" value="Unassembled WGS sequence"/>
</dbReference>
<gene>
    <name evidence="3" type="ORF">WN71_011695</name>
</gene>
<evidence type="ECO:0000256" key="2">
    <source>
        <dbReference type="SAM" id="SignalP"/>
    </source>
</evidence>
<feature type="region of interest" description="Disordered" evidence="1">
    <location>
        <begin position="35"/>
        <end position="54"/>
    </location>
</feature>